<keyword evidence="2" id="KW-0732">Signal</keyword>
<dbReference type="STRING" id="1684307.A0A316U827"/>
<comment type="similarity">
    <text evidence="1">Belongs to the TRM112 family.</text>
</comment>
<protein>
    <submittedName>
        <fullName evidence="3">Trm112p-domain-containing protein</fullName>
    </submittedName>
</protein>
<feature type="non-terminal residue" evidence="3">
    <location>
        <position position="1"/>
    </location>
</feature>
<evidence type="ECO:0000256" key="1">
    <source>
        <dbReference type="ARBA" id="ARBA00007980"/>
    </source>
</evidence>
<dbReference type="SUPFAM" id="SSF158997">
    <property type="entry name" value="Trm112p-like"/>
    <property type="match status" value="1"/>
</dbReference>
<dbReference type="GO" id="GO:0070476">
    <property type="term" value="P:rRNA (guanine-N7)-methylation"/>
    <property type="evidence" value="ECO:0007669"/>
    <property type="project" value="TreeGrafter"/>
</dbReference>
<keyword evidence="4" id="KW-1185">Reference proteome</keyword>
<dbReference type="RefSeq" id="XP_025346285.1">
    <property type="nucleotide sequence ID" value="XM_025490977.1"/>
</dbReference>
<dbReference type="EMBL" id="KZ819332">
    <property type="protein sequence ID" value="PWN19125.1"/>
    <property type="molecule type" value="Genomic_DNA"/>
</dbReference>
<feature type="signal peptide" evidence="2">
    <location>
        <begin position="1"/>
        <end position="18"/>
    </location>
</feature>
<dbReference type="PANTHER" id="PTHR12773:SF0">
    <property type="entry name" value="MULTIFUNCTIONAL METHYLTRANSFERASE SUBUNIT TRM112-LIKE PROTEIN"/>
    <property type="match status" value="1"/>
</dbReference>
<dbReference type="Pfam" id="PF03966">
    <property type="entry name" value="Trm112p"/>
    <property type="match status" value="1"/>
</dbReference>
<reference evidence="3 4" key="1">
    <citation type="journal article" date="2018" name="Mol. Biol. Evol.">
        <title>Broad Genomic Sampling Reveals a Smut Pathogenic Ancestry of the Fungal Clade Ustilaginomycotina.</title>
        <authorList>
            <person name="Kijpornyongpan T."/>
            <person name="Mondo S.J."/>
            <person name="Barry K."/>
            <person name="Sandor L."/>
            <person name="Lee J."/>
            <person name="Lipzen A."/>
            <person name="Pangilinan J."/>
            <person name="LaButti K."/>
            <person name="Hainaut M."/>
            <person name="Henrissat B."/>
            <person name="Grigoriev I.V."/>
            <person name="Spatafora J.W."/>
            <person name="Aime M.C."/>
        </authorList>
    </citation>
    <scope>NUCLEOTIDE SEQUENCE [LARGE SCALE GENOMIC DNA]</scope>
    <source>
        <strain evidence="3 4">MCA 4718</strain>
    </source>
</reference>
<sequence>MRLLTHNLLACAARTCLTTSLNFPLALKDVHLEVVQTDFNEGFLKGLIGGGKIEWKGLVDTCRSLGDDSLPEKGPEVEDELPEELLRRLHHVLLEIHVVEGSMTCPNCGHVYQIRNGIPNMLLADHEVQK</sequence>
<dbReference type="GO" id="GO:0046982">
    <property type="term" value="F:protein heterodimerization activity"/>
    <property type="evidence" value="ECO:0007669"/>
    <property type="project" value="InterPro"/>
</dbReference>
<dbReference type="Gene3D" id="2.20.25.10">
    <property type="match status" value="1"/>
</dbReference>
<dbReference type="GeneID" id="37012711"/>
<dbReference type="Proteomes" id="UP000245942">
    <property type="component" value="Unassembled WGS sequence"/>
</dbReference>
<dbReference type="InterPro" id="IPR039127">
    <property type="entry name" value="Trm112"/>
</dbReference>
<organism evidence="3 4">
    <name type="scientific">Pseudomicrostroma glucosiphilum</name>
    <dbReference type="NCBI Taxonomy" id="1684307"/>
    <lineage>
        <taxon>Eukaryota</taxon>
        <taxon>Fungi</taxon>
        <taxon>Dikarya</taxon>
        <taxon>Basidiomycota</taxon>
        <taxon>Ustilaginomycotina</taxon>
        <taxon>Exobasidiomycetes</taxon>
        <taxon>Microstromatales</taxon>
        <taxon>Microstromatales incertae sedis</taxon>
        <taxon>Pseudomicrostroma</taxon>
    </lineage>
</organism>
<dbReference type="GO" id="GO:0030488">
    <property type="term" value="P:tRNA methylation"/>
    <property type="evidence" value="ECO:0007669"/>
    <property type="project" value="TreeGrafter"/>
</dbReference>
<feature type="chain" id="PRO_5016307571" evidence="2">
    <location>
        <begin position="19"/>
        <end position="130"/>
    </location>
</feature>
<evidence type="ECO:0000313" key="4">
    <source>
        <dbReference type="Proteomes" id="UP000245942"/>
    </source>
</evidence>
<evidence type="ECO:0000313" key="3">
    <source>
        <dbReference type="EMBL" id="PWN19125.1"/>
    </source>
</evidence>
<accession>A0A316U827</accession>
<dbReference type="AlphaFoldDB" id="A0A316U827"/>
<dbReference type="PANTHER" id="PTHR12773">
    <property type="entry name" value="UPF0315 PROTEIN-RELATED"/>
    <property type="match status" value="1"/>
</dbReference>
<evidence type="ECO:0000256" key="2">
    <source>
        <dbReference type="SAM" id="SignalP"/>
    </source>
</evidence>
<dbReference type="OrthoDB" id="2187549at2759"/>
<name>A0A316U827_9BASI</name>
<gene>
    <name evidence="3" type="ORF">BCV69DRAFT_272402</name>
</gene>
<dbReference type="InterPro" id="IPR005651">
    <property type="entry name" value="Trm112-like"/>
</dbReference>
<proteinExistence type="inferred from homology"/>